<evidence type="ECO:0000313" key="1">
    <source>
        <dbReference type="EMBL" id="GES08360.1"/>
    </source>
</evidence>
<sequence>MCSTAPGALYIDAPSPEGPYPYDPSGSYVVLTVVNQWSPRMFSARYRAHSEGMLTTSDLAQVLFTSSLQPSDDLSPDKIRTAIDDRLCSCDGDAAVCAAFVAQEAGDHPESFASRMRWALNAVTTAYRQAV</sequence>
<keyword evidence="2" id="KW-1185">Reference proteome</keyword>
<comment type="caution">
    <text evidence="1">The sequence shown here is derived from an EMBL/GenBank/DDBJ whole genome shotgun (WGS) entry which is preliminary data.</text>
</comment>
<dbReference type="AlphaFoldDB" id="A0A5M3WJ36"/>
<name>A0A5M3WJ36_9ACTN</name>
<evidence type="ECO:0000313" key="2">
    <source>
        <dbReference type="Proteomes" id="UP000331127"/>
    </source>
</evidence>
<gene>
    <name evidence="1" type="ORF">Amac_019560</name>
</gene>
<dbReference type="EMBL" id="BLAE01000010">
    <property type="protein sequence ID" value="GES08360.1"/>
    <property type="molecule type" value="Genomic_DNA"/>
</dbReference>
<accession>A0A5M3WJ36</accession>
<proteinExistence type="predicted"/>
<dbReference type="Proteomes" id="UP000331127">
    <property type="component" value="Unassembled WGS sequence"/>
</dbReference>
<organism evidence="1 2">
    <name type="scientific">Acrocarpospora macrocephala</name>
    <dbReference type="NCBI Taxonomy" id="150177"/>
    <lineage>
        <taxon>Bacteria</taxon>
        <taxon>Bacillati</taxon>
        <taxon>Actinomycetota</taxon>
        <taxon>Actinomycetes</taxon>
        <taxon>Streptosporangiales</taxon>
        <taxon>Streptosporangiaceae</taxon>
        <taxon>Acrocarpospora</taxon>
    </lineage>
</organism>
<protein>
    <submittedName>
        <fullName evidence="1">Uncharacterized protein</fullName>
    </submittedName>
</protein>
<reference evidence="1 2" key="1">
    <citation type="submission" date="2019-10" db="EMBL/GenBank/DDBJ databases">
        <title>Whole genome shotgun sequence of Acrocarpospora macrocephala NBRC 16266.</title>
        <authorList>
            <person name="Ichikawa N."/>
            <person name="Kimura A."/>
            <person name="Kitahashi Y."/>
            <person name="Komaki H."/>
            <person name="Oguchi A."/>
        </authorList>
    </citation>
    <scope>NUCLEOTIDE SEQUENCE [LARGE SCALE GENOMIC DNA]</scope>
    <source>
        <strain evidence="1 2">NBRC 16266</strain>
    </source>
</reference>